<organism evidence="5 6">
    <name type="scientific">Parvibaculum sedimenti</name>
    <dbReference type="NCBI Taxonomy" id="2608632"/>
    <lineage>
        <taxon>Bacteria</taxon>
        <taxon>Pseudomonadati</taxon>
        <taxon>Pseudomonadota</taxon>
        <taxon>Alphaproteobacteria</taxon>
        <taxon>Hyphomicrobiales</taxon>
        <taxon>Parvibaculaceae</taxon>
        <taxon>Parvibaculum</taxon>
    </lineage>
</organism>
<dbReference type="EMBL" id="WESC01000010">
    <property type="protein sequence ID" value="KAB7739475.1"/>
    <property type="molecule type" value="Genomic_DNA"/>
</dbReference>
<feature type="domain" description="DUF4159" evidence="4">
    <location>
        <begin position="702"/>
        <end position="909"/>
    </location>
</feature>
<keyword evidence="2" id="KW-1133">Transmembrane helix</keyword>
<dbReference type="Gene3D" id="3.40.50.12140">
    <property type="entry name" value="Domain of unknown function DUF4159"/>
    <property type="match status" value="1"/>
</dbReference>
<dbReference type="RefSeq" id="WP_152216647.1">
    <property type="nucleotide sequence ID" value="NZ_WESC01000010.1"/>
</dbReference>
<sequence length="929" mass="99032">MLQLGALAFASPWVLLGLAALPAIWWLLRISPPLPKRVRFPAIRLLVGLAHEEETPAHTPLWLLLLRLVLAAVVVFAIADPMWNPAPRVAGSGPLLIVVDNGWTSATRWRDRVNAMDALIADARRNDRTVLVVGTAPSPSSSGMVFKSPDDAAAQARALRPEPYATDRMALLQRLEAAAPIPTDGVQTIWLSDGIDNGKASDFSAGLSKLAGNRGLEVVEPRASDLALALLPPSVEGDEFVASVIRADATAPATGAVRALEADGGLLGEAPFKFEIGERKATAKFDLPIELRNRVSRLEIAGETSAGAVSLIDERWRRRTVGLVSGAPIEEAQPLLSDLYYLQRALDPFAEIRHAAADRGAKSEIADLLSKPLSVLVLSDLGNLIGSDHNAIASWIDQGGVLLRFAGPHLAGASDDLVPVPLRTGGRALGGALSWTNPQHLAPFEAGSPFYGLATPDDVTVSQQVLAEPTLDLAAHTWARLADGTPLVTATRRGKGMIVLFHVTANSEWSNLPLSGLFVDMLRRVIGLSQGVAAEDNDATDVTLAPVHTLDGFGRLGIPPATATSLPAANVDDTPAGPHHPPGLYGPADAPRAFNLGRDGLKLEPIGSLAGGASRHPFAETRETRLRPLALALAVALIIADGIAALYVTGLFDTTPIRRRGRRMMAPALLLAIGGLALLHPLPARAADDADAFALKATTDTHLAYVITGDRTVDDVSEAGLRGLTEVLRQRTSFEPGDAMGVDIAHDELSFFPVLYWPMTSGQENLSAETLTRIDLYMKNGGTILFDTRDQDRSVGGLPGPGTETLRRLLGRLDLPPLQPVPESHVLRKSFYILQSFPGRMDGGQIWIETSNGGSANDGVSPILVGSNDYAAAWARDANGRPMFPCQPGGEMQREMAERFGVNLVMYALTGNYKSDQVHVPALLERMGR</sequence>
<feature type="region of interest" description="Disordered" evidence="1">
    <location>
        <begin position="567"/>
        <end position="587"/>
    </location>
</feature>
<evidence type="ECO:0000256" key="2">
    <source>
        <dbReference type="SAM" id="Phobius"/>
    </source>
</evidence>
<dbReference type="PANTHER" id="PTHR37464:SF1">
    <property type="entry name" value="BLL2463 PROTEIN"/>
    <property type="match status" value="1"/>
</dbReference>
<dbReference type="SUPFAM" id="SSF52317">
    <property type="entry name" value="Class I glutamine amidotransferase-like"/>
    <property type="match status" value="1"/>
</dbReference>
<reference evidence="5 6" key="1">
    <citation type="submission" date="2019-09" db="EMBL/GenBank/DDBJ databases">
        <title>Parvibaculum sedimenti sp. nov., isolated from sediment.</title>
        <authorList>
            <person name="Wang Y."/>
        </authorList>
    </citation>
    <scope>NUCLEOTIDE SEQUENCE [LARGE SCALE GENOMIC DNA]</scope>
    <source>
        <strain evidence="5 6">HXT-9</strain>
    </source>
</reference>
<feature type="domain" description="Aerotolerance regulator N-terminal" evidence="3">
    <location>
        <begin position="8"/>
        <end position="81"/>
    </location>
</feature>
<accession>A0A6N6VKK5</accession>
<comment type="caution">
    <text evidence="5">The sequence shown here is derived from an EMBL/GenBank/DDBJ whole genome shotgun (WGS) entry which is preliminary data.</text>
</comment>
<dbReference type="Proteomes" id="UP000468901">
    <property type="component" value="Unassembled WGS sequence"/>
</dbReference>
<dbReference type="Pfam" id="PF13709">
    <property type="entry name" value="DUF4159"/>
    <property type="match status" value="1"/>
</dbReference>
<dbReference type="CDD" id="cd03143">
    <property type="entry name" value="A4_beta-galactosidase_middle_domain"/>
    <property type="match status" value="1"/>
</dbReference>
<dbReference type="NCBIfam" id="TIGR02226">
    <property type="entry name" value="two_anch"/>
    <property type="match status" value="1"/>
</dbReference>
<dbReference type="PANTHER" id="PTHR37464">
    <property type="entry name" value="BLL2463 PROTEIN"/>
    <property type="match status" value="1"/>
</dbReference>
<name>A0A6N6VKK5_9HYPH</name>
<evidence type="ECO:0000256" key="1">
    <source>
        <dbReference type="SAM" id="MobiDB-lite"/>
    </source>
</evidence>
<evidence type="ECO:0000313" key="5">
    <source>
        <dbReference type="EMBL" id="KAB7739475.1"/>
    </source>
</evidence>
<gene>
    <name evidence="5" type="ORF">F2P47_12205</name>
</gene>
<proteinExistence type="predicted"/>
<dbReference type="Pfam" id="PF07584">
    <property type="entry name" value="BatA"/>
    <property type="match status" value="1"/>
</dbReference>
<protein>
    <submittedName>
        <fullName evidence="5">DUF4159 domain-containing protein</fullName>
    </submittedName>
</protein>
<evidence type="ECO:0000259" key="3">
    <source>
        <dbReference type="Pfam" id="PF07584"/>
    </source>
</evidence>
<dbReference type="InterPro" id="IPR029062">
    <property type="entry name" value="Class_I_gatase-like"/>
</dbReference>
<feature type="transmembrane region" description="Helical" evidence="2">
    <location>
        <begin position="6"/>
        <end position="28"/>
    </location>
</feature>
<dbReference type="InterPro" id="IPR024163">
    <property type="entry name" value="Aerotolerance_reg_N"/>
</dbReference>
<keyword evidence="2" id="KW-0812">Transmembrane</keyword>
<dbReference type="InterPro" id="IPR011933">
    <property type="entry name" value="Double_TM_dom"/>
</dbReference>
<evidence type="ECO:0000313" key="6">
    <source>
        <dbReference type="Proteomes" id="UP000468901"/>
    </source>
</evidence>
<keyword evidence="6" id="KW-1185">Reference proteome</keyword>
<dbReference type="InterPro" id="IPR025297">
    <property type="entry name" value="DUF4159"/>
</dbReference>
<evidence type="ECO:0000259" key="4">
    <source>
        <dbReference type="Pfam" id="PF13709"/>
    </source>
</evidence>
<feature type="transmembrane region" description="Helical" evidence="2">
    <location>
        <begin position="664"/>
        <end position="682"/>
    </location>
</feature>
<dbReference type="AlphaFoldDB" id="A0A6N6VKK5"/>
<keyword evidence="2" id="KW-0472">Membrane</keyword>
<feature type="transmembrane region" description="Helical" evidence="2">
    <location>
        <begin position="629"/>
        <end position="652"/>
    </location>
</feature>